<dbReference type="Pfam" id="PF09285">
    <property type="entry name" value="Elong-fact-P_C"/>
    <property type="match status" value="1"/>
</dbReference>
<dbReference type="InterPro" id="IPR011768">
    <property type="entry name" value="Transl_elongation_fac_P"/>
</dbReference>
<dbReference type="InterPro" id="IPR020599">
    <property type="entry name" value="Transl_elong_fac_P/YeiP"/>
</dbReference>
<reference evidence="10" key="1">
    <citation type="submission" date="2017-08" db="EMBL/GenBank/DDBJ databases">
        <authorList>
            <person name="Polle J.E."/>
            <person name="Barry K."/>
            <person name="Cushman J."/>
            <person name="Schmutz J."/>
            <person name="Tran D."/>
            <person name="Hathwaick L.T."/>
            <person name="Yim W.C."/>
            <person name="Jenkins J."/>
            <person name="Mckie-Krisberg Z.M."/>
            <person name="Prochnik S."/>
            <person name="Lindquist E."/>
            <person name="Dockter R.B."/>
            <person name="Adam C."/>
            <person name="Molina H."/>
            <person name="Bunkerborg J."/>
            <person name="Jin E."/>
            <person name="Buchheim M."/>
            <person name="Magnuson J."/>
        </authorList>
    </citation>
    <scope>NUCLEOTIDE SEQUENCE</scope>
    <source>
        <strain evidence="10">CCAP 19/18</strain>
    </source>
</reference>
<dbReference type="Pfam" id="PF08207">
    <property type="entry name" value="EFP_N"/>
    <property type="match status" value="1"/>
</dbReference>
<protein>
    <submittedName>
        <fullName evidence="10">Elongation factor P (EF-P) KOW-like domain-containing protein</fullName>
    </submittedName>
</protein>
<dbReference type="InterPro" id="IPR013185">
    <property type="entry name" value="Transl_elong_KOW-like"/>
</dbReference>
<dbReference type="SMART" id="SM00841">
    <property type="entry name" value="Elong-fact-P_C"/>
    <property type="match status" value="1"/>
</dbReference>
<evidence type="ECO:0000259" key="9">
    <source>
        <dbReference type="SMART" id="SM01185"/>
    </source>
</evidence>
<dbReference type="SUPFAM" id="SSF50104">
    <property type="entry name" value="Translation proteins SH3-like domain"/>
    <property type="match status" value="1"/>
</dbReference>
<dbReference type="HAMAP" id="MF_00141">
    <property type="entry name" value="EF_P"/>
    <property type="match status" value="1"/>
</dbReference>
<evidence type="ECO:0000256" key="2">
    <source>
        <dbReference type="ARBA" id="ARBA00004815"/>
    </source>
</evidence>
<keyword evidence="6" id="KW-0648">Protein biosynthesis</keyword>
<dbReference type="PANTHER" id="PTHR30053">
    <property type="entry name" value="ELONGATION FACTOR P"/>
    <property type="match status" value="1"/>
</dbReference>
<evidence type="ECO:0000313" key="11">
    <source>
        <dbReference type="Proteomes" id="UP000815325"/>
    </source>
</evidence>
<feature type="region of interest" description="Disordered" evidence="7">
    <location>
        <begin position="1"/>
        <end position="23"/>
    </location>
</feature>
<dbReference type="Pfam" id="PF01132">
    <property type="entry name" value="EFP"/>
    <property type="match status" value="1"/>
</dbReference>
<dbReference type="NCBIfam" id="TIGR00038">
    <property type="entry name" value="efp"/>
    <property type="match status" value="1"/>
</dbReference>
<keyword evidence="11" id="KW-1185">Reference proteome</keyword>
<accession>A0ABQ7GUP5</accession>
<dbReference type="Gene3D" id="2.30.30.30">
    <property type="match status" value="1"/>
</dbReference>
<evidence type="ECO:0000313" key="10">
    <source>
        <dbReference type="EMBL" id="KAF5838265.1"/>
    </source>
</evidence>
<name>A0ABQ7GUP5_DUNSA</name>
<evidence type="ECO:0000256" key="3">
    <source>
        <dbReference type="ARBA" id="ARBA00009479"/>
    </source>
</evidence>
<proteinExistence type="inferred from homology"/>
<feature type="domain" description="Elongation factor P C-terminal" evidence="8">
    <location>
        <begin position="174"/>
        <end position="230"/>
    </location>
</feature>
<feature type="compositionally biased region" description="Polar residues" evidence="7">
    <location>
        <begin position="7"/>
        <end position="23"/>
    </location>
</feature>
<dbReference type="PANTHER" id="PTHR30053:SF12">
    <property type="entry name" value="ELONGATION FACTOR P (EF-P) FAMILY PROTEIN"/>
    <property type="match status" value="1"/>
</dbReference>
<dbReference type="CDD" id="cd04470">
    <property type="entry name" value="S1_EF-P_repeat_1"/>
    <property type="match status" value="1"/>
</dbReference>
<dbReference type="EMBL" id="MU069585">
    <property type="protein sequence ID" value="KAF5838265.1"/>
    <property type="molecule type" value="Genomic_DNA"/>
</dbReference>
<dbReference type="InterPro" id="IPR014722">
    <property type="entry name" value="Rib_uL2_dom2"/>
</dbReference>
<feature type="domain" description="Translation elongation factor P/YeiP central" evidence="9">
    <location>
        <begin position="115"/>
        <end position="166"/>
    </location>
</feature>
<dbReference type="Gene3D" id="2.40.50.140">
    <property type="entry name" value="Nucleic acid-binding proteins"/>
    <property type="match status" value="2"/>
</dbReference>
<evidence type="ECO:0000256" key="4">
    <source>
        <dbReference type="ARBA" id="ARBA00022490"/>
    </source>
</evidence>
<dbReference type="InterPro" id="IPR001059">
    <property type="entry name" value="Transl_elong_P/YeiP_cen"/>
</dbReference>
<dbReference type="PROSITE" id="PS01275">
    <property type="entry name" value="EFP"/>
    <property type="match status" value="1"/>
</dbReference>
<dbReference type="NCBIfam" id="NF001810">
    <property type="entry name" value="PRK00529.1"/>
    <property type="match status" value="1"/>
</dbReference>
<evidence type="ECO:0000256" key="1">
    <source>
        <dbReference type="ARBA" id="ARBA00004496"/>
    </source>
</evidence>
<evidence type="ECO:0000256" key="5">
    <source>
        <dbReference type="ARBA" id="ARBA00022768"/>
    </source>
</evidence>
<dbReference type="SMART" id="SM01185">
    <property type="entry name" value="EFP"/>
    <property type="match status" value="1"/>
</dbReference>
<comment type="similarity">
    <text evidence="3">Belongs to the elongation factor P family.</text>
</comment>
<dbReference type="InterPro" id="IPR008991">
    <property type="entry name" value="Translation_prot_SH3-like_sf"/>
</dbReference>
<dbReference type="Proteomes" id="UP000815325">
    <property type="component" value="Unassembled WGS sequence"/>
</dbReference>
<comment type="pathway">
    <text evidence="2">Protein biosynthesis; polypeptide chain elongation.</text>
</comment>
<keyword evidence="4" id="KW-0963">Cytoplasm</keyword>
<keyword evidence="5" id="KW-0251">Elongation factor</keyword>
<evidence type="ECO:0000259" key="8">
    <source>
        <dbReference type="SMART" id="SM00841"/>
    </source>
</evidence>
<dbReference type="InterPro" id="IPR015365">
    <property type="entry name" value="Elong-fact-P_C"/>
</dbReference>
<organism evidence="10 11">
    <name type="scientific">Dunaliella salina</name>
    <name type="common">Green alga</name>
    <name type="synonym">Protococcus salinus</name>
    <dbReference type="NCBI Taxonomy" id="3046"/>
    <lineage>
        <taxon>Eukaryota</taxon>
        <taxon>Viridiplantae</taxon>
        <taxon>Chlorophyta</taxon>
        <taxon>core chlorophytes</taxon>
        <taxon>Chlorophyceae</taxon>
        <taxon>CS clade</taxon>
        <taxon>Chlamydomonadales</taxon>
        <taxon>Dunaliellaceae</taxon>
        <taxon>Dunaliella</taxon>
    </lineage>
</organism>
<dbReference type="InterPro" id="IPR012340">
    <property type="entry name" value="NA-bd_OB-fold"/>
</dbReference>
<dbReference type="SUPFAM" id="SSF50249">
    <property type="entry name" value="Nucleic acid-binding proteins"/>
    <property type="match status" value="2"/>
</dbReference>
<comment type="caution">
    <text evidence="10">The sequence shown here is derived from an EMBL/GenBank/DDBJ whole genome shotgun (WGS) entry which is preliminary data.</text>
</comment>
<evidence type="ECO:0000256" key="6">
    <source>
        <dbReference type="ARBA" id="ARBA00022917"/>
    </source>
</evidence>
<dbReference type="InterPro" id="IPR013852">
    <property type="entry name" value="Transl_elong_P/YeiP_CS"/>
</dbReference>
<dbReference type="CDD" id="cd05794">
    <property type="entry name" value="S1_EF-P_repeat_2"/>
    <property type="match status" value="1"/>
</dbReference>
<evidence type="ECO:0000256" key="7">
    <source>
        <dbReference type="SAM" id="MobiDB-lite"/>
    </source>
</evidence>
<sequence length="232" mass="25344">MLASRLQPMNSVRTSSPALQSQRPPVVVAPYRLAQPLRRAGIVTNAGGTISPNDFKNGLNLEIDGAPYKVVEFLHVKPGKGAAFVRSKLRNQLTGGVVEKTFRSNESLTQPDLMRREAQFTYADGDEYVFMDQETYEETRVKRDDWAEFLLEGATCQLLFYNGKVISVDPPTFVDLEIIECPPNVKGNTASGGGTKAATLSTGAVVQVPAFLDAGTRVKVDTRTGTYLSKIN</sequence>
<gene>
    <name evidence="10" type="ORF">DUNSADRAFT_3181</name>
</gene>
<comment type="subcellular location">
    <subcellularLocation>
        <location evidence="1">Cytoplasm</location>
    </subcellularLocation>
</comment>